<proteinExistence type="predicted"/>
<keyword evidence="1" id="KW-0812">Transmembrane</keyword>
<evidence type="ECO:0000313" key="4">
    <source>
        <dbReference type="Proteomes" id="UP001604277"/>
    </source>
</evidence>
<keyword evidence="4" id="KW-1185">Reference proteome</keyword>
<accession>A0ABD1S0Z9</accession>
<feature type="domain" description="PGG" evidence="2">
    <location>
        <begin position="13"/>
        <end position="54"/>
    </location>
</feature>
<dbReference type="InterPro" id="IPR026961">
    <property type="entry name" value="PGG_dom"/>
</dbReference>
<name>A0ABD1S0Z9_9LAMI</name>
<dbReference type="EMBL" id="JBFOLJ010000011">
    <property type="protein sequence ID" value="KAL2494116.1"/>
    <property type="molecule type" value="Genomic_DNA"/>
</dbReference>
<keyword evidence="1" id="KW-1133">Transmembrane helix</keyword>
<dbReference type="Proteomes" id="UP001604277">
    <property type="component" value="Unassembled WGS sequence"/>
</dbReference>
<gene>
    <name evidence="3" type="ORF">Fot_37873</name>
</gene>
<comment type="caution">
    <text evidence="3">The sequence shown here is derived from an EMBL/GenBank/DDBJ whole genome shotgun (WGS) entry which is preliminary data.</text>
</comment>
<evidence type="ECO:0000259" key="2">
    <source>
        <dbReference type="Pfam" id="PF13962"/>
    </source>
</evidence>
<evidence type="ECO:0000256" key="1">
    <source>
        <dbReference type="SAM" id="Phobius"/>
    </source>
</evidence>
<dbReference type="PANTHER" id="PTHR24177">
    <property type="entry name" value="CASKIN"/>
    <property type="match status" value="1"/>
</dbReference>
<protein>
    <submittedName>
        <fullName evidence="3">Ankyrin repeat-containing protein NPR4-like</fullName>
    </submittedName>
</protein>
<dbReference type="PANTHER" id="PTHR24177:SF292">
    <property type="entry name" value="ANKYRIN REPEAT FAMILY PROTEIN-RELATED"/>
    <property type="match status" value="1"/>
</dbReference>
<sequence length="126" mass="14309">MCMYTSIPYRGNNNNTGTPIFLNDKSFIIFSISDALALFSSVTSILMFLSILTSRYAEEDFLQVFVEEADYWPNNTLLFYSIDAYSFQCKLFHCSWSSSGMDYCPSCSHCLHSSYIICIFIVSSVG</sequence>
<keyword evidence="1" id="KW-0472">Membrane</keyword>
<dbReference type="AlphaFoldDB" id="A0ABD1S0Z9"/>
<dbReference type="Pfam" id="PF13962">
    <property type="entry name" value="PGG"/>
    <property type="match status" value="1"/>
</dbReference>
<organism evidence="3 4">
    <name type="scientific">Forsythia ovata</name>
    <dbReference type="NCBI Taxonomy" id="205694"/>
    <lineage>
        <taxon>Eukaryota</taxon>
        <taxon>Viridiplantae</taxon>
        <taxon>Streptophyta</taxon>
        <taxon>Embryophyta</taxon>
        <taxon>Tracheophyta</taxon>
        <taxon>Spermatophyta</taxon>
        <taxon>Magnoliopsida</taxon>
        <taxon>eudicotyledons</taxon>
        <taxon>Gunneridae</taxon>
        <taxon>Pentapetalae</taxon>
        <taxon>asterids</taxon>
        <taxon>lamiids</taxon>
        <taxon>Lamiales</taxon>
        <taxon>Oleaceae</taxon>
        <taxon>Forsythieae</taxon>
        <taxon>Forsythia</taxon>
    </lineage>
</organism>
<evidence type="ECO:0000313" key="3">
    <source>
        <dbReference type="EMBL" id="KAL2494116.1"/>
    </source>
</evidence>
<reference evidence="4" key="1">
    <citation type="submission" date="2024-07" db="EMBL/GenBank/DDBJ databases">
        <title>Two chromosome-level genome assemblies of Korean endemic species Abeliophyllum distichum and Forsythia ovata (Oleaceae).</title>
        <authorList>
            <person name="Jang H."/>
        </authorList>
    </citation>
    <scope>NUCLEOTIDE SEQUENCE [LARGE SCALE GENOMIC DNA]</scope>
</reference>
<feature type="transmembrane region" description="Helical" evidence="1">
    <location>
        <begin position="27"/>
        <end position="52"/>
    </location>
</feature>